<dbReference type="Pfam" id="PF00893">
    <property type="entry name" value="Multi_Drug_Res"/>
    <property type="match status" value="1"/>
</dbReference>
<evidence type="ECO:0000256" key="2">
    <source>
        <dbReference type="ARBA" id="ARBA00022448"/>
    </source>
</evidence>
<dbReference type="PANTHER" id="PTHR30561:SF0">
    <property type="entry name" value="GUANIDINIUM EXPORTER"/>
    <property type="match status" value="1"/>
</dbReference>
<keyword evidence="5 8" id="KW-1133">Transmembrane helix</keyword>
<keyword evidence="4 7" id="KW-0812">Transmembrane</keyword>
<dbReference type="Gene3D" id="1.10.3730.20">
    <property type="match status" value="1"/>
</dbReference>
<evidence type="ECO:0000256" key="6">
    <source>
        <dbReference type="ARBA" id="ARBA00023136"/>
    </source>
</evidence>
<evidence type="ECO:0000313" key="9">
    <source>
        <dbReference type="EMBL" id="MBA8989660.1"/>
    </source>
</evidence>
<evidence type="ECO:0000256" key="3">
    <source>
        <dbReference type="ARBA" id="ARBA00022475"/>
    </source>
</evidence>
<dbReference type="SUPFAM" id="SSF103481">
    <property type="entry name" value="Multidrug resistance efflux transporter EmrE"/>
    <property type="match status" value="1"/>
</dbReference>
<feature type="transmembrane region" description="Helical" evidence="8">
    <location>
        <begin position="57"/>
        <end position="77"/>
    </location>
</feature>
<evidence type="ECO:0000256" key="1">
    <source>
        <dbReference type="ARBA" id="ARBA00004651"/>
    </source>
</evidence>
<evidence type="ECO:0000256" key="7">
    <source>
        <dbReference type="RuleBase" id="RU003942"/>
    </source>
</evidence>
<feature type="transmembrane region" description="Helical" evidence="8">
    <location>
        <begin position="33"/>
        <end position="50"/>
    </location>
</feature>
<proteinExistence type="inferred from homology"/>
<accession>A0AAW3T3Y8</accession>
<evidence type="ECO:0000256" key="8">
    <source>
        <dbReference type="SAM" id="Phobius"/>
    </source>
</evidence>
<dbReference type="InterPro" id="IPR000390">
    <property type="entry name" value="Small_drug/metabolite_transptr"/>
</dbReference>
<keyword evidence="3" id="KW-1003">Cell membrane</keyword>
<comment type="similarity">
    <text evidence="7">Belongs to the drug/metabolite transporter (DMT) superfamily. Small multidrug resistance (SMR) (TC 2.A.7.1) family.</text>
</comment>
<dbReference type="EMBL" id="JACGXP010000001">
    <property type="protein sequence ID" value="MBA8989660.1"/>
    <property type="molecule type" value="Genomic_DNA"/>
</dbReference>
<organism evidence="9 10">
    <name type="scientific">Curtobacterium pusillum</name>
    <dbReference type="NCBI Taxonomy" id="69373"/>
    <lineage>
        <taxon>Bacteria</taxon>
        <taxon>Bacillati</taxon>
        <taxon>Actinomycetota</taxon>
        <taxon>Actinomycetes</taxon>
        <taxon>Micrococcales</taxon>
        <taxon>Microbacteriaceae</taxon>
        <taxon>Curtobacterium</taxon>
    </lineage>
</organism>
<dbReference type="AlphaFoldDB" id="A0AAW3T3Y8"/>
<keyword evidence="6 8" id="KW-0472">Membrane</keyword>
<comment type="subcellular location">
    <subcellularLocation>
        <location evidence="1 7">Cell membrane</location>
        <topology evidence="1 7">Multi-pass membrane protein</topology>
    </subcellularLocation>
</comment>
<dbReference type="GO" id="GO:0022857">
    <property type="term" value="F:transmembrane transporter activity"/>
    <property type="evidence" value="ECO:0007669"/>
    <property type="project" value="InterPro"/>
</dbReference>
<dbReference type="InterPro" id="IPR037185">
    <property type="entry name" value="EmrE-like"/>
</dbReference>
<feature type="transmembrane region" description="Helical" evidence="8">
    <location>
        <begin position="83"/>
        <end position="103"/>
    </location>
</feature>
<gene>
    <name evidence="9" type="ORF">FHW23_000892</name>
</gene>
<sequence>MSWIVLVLSGVLEAVWATALSASDGFKKVVPTIVFVAGMALSMVGLAFAMKGIPVGTAYAVWVGIGASLTVIVAILRGQETASVARIALVLGLVACVIGLKVVS</sequence>
<protein>
    <submittedName>
        <fullName evidence="9">Quaternary ammonium compound-resistance protein SugE</fullName>
    </submittedName>
</protein>
<dbReference type="InterPro" id="IPR045324">
    <property type="entry name" value="Small_multidrug_res"/>
</dbReference>
<reference evidence="9 10" key="1">
    <citation type="submission" date="2020-07" db="EMBL/GenBank/DDBJ databases">
        <title>Above-ground endophytic microbial communities from plants in different locations in the United States.</title>
        <authorList>
            <person name="Frank C."/>
        </authorList>
    </citation>
    <scope>NUCLEOTIDE SEQUENCE [LARGE SCALE GENOMIC DNA]</scope>
    <source>
        <strain evidence="9 10">WPL5_2</strain>
    </source>
</reference>
<dbReference type="GO" id="GO:0005886">
    <property type="term" value="C:plasma membrane"/>
    <property type="evidence" value="ECO:0007669"/>
    <property type="project" value="UniProtKB-SubCell"/>
</dbReference>
<name>A0AAW3T3Y8_9MICO</name>
<evidence type="ECO:0000313" key="10">
    <source>
        <dbReference type="Proteomes" id="UP000590225"/>
    </source>
</evidence>
<dbReference type="Proteomes" id="UP000590225">
    <property type="component" value="Unassembled WGS sequence"/>
</dbReference>
<dbReference type="FunFam" id="1.10.3730.20:FF:000001">
    <property type="entry name" value="Quaternary ammonium compound resistance transporter SugE"/>
    <property type="match status" value="1"/>
</dbReference>
<evidence type="ECO:0000256" key="4">
    <source>
        <dbReference type="ARBA" id="ARBA00022692"/>
    </source>
</evidence>
<dbReference type="RefSeq" id="WP_182515290.1">
    <property type="nucleotide sequence ID" value="NZ_JACGXP010000001.1"/>
</dbReference>
<evidence type="ECO:0000256" key="5">
    <source>
        <dbReference type="ARBA" id="ARBA00022989"/>
    </source>
</evidence>
<dbReference type="PANTHER" id="PTHR30561">
    <property type="entry name" value="SMR FAMILY PROTON-DEPENDENT DRUG EFFLUX TRANSPORTER SUGE"/>
    <property type="match status" value="1"/>
</dbReference>
<comment type="caution">
    <text evidence="9">The sequence shown here is derived from an EMBL/GenBank/DDBJ whole genome shotgun (WGS) entry which is preliminary data.</text>
</comment>
<keyword evidence="2" id="KW-0813">Transport</keyword>